<dbReference type="EMBL" id="CAJVPM010034159">
    <property type="protein sequence ID" value="CAG8686808.1"/>
    <property type="molecule type" value="Genomic_DNA"/>
</dbReference>
<comment type="caution">
    <text evidence="1">The sequence shown here is derived from an EMBL/GenBank/DDBJ whole genome shotgun (WGS) entry which is preliminary data.</text>
</comment>
<accession>A0ACA9P625</accession>
<sequence>INDRLEYPLEIDLQRYLLPGRSKLYNYLLNSIIVHSGDLYGGNYHVFLKPEKNSKWITPATNTEVLEDNYGVDAISSTNAYTNAYILIYI</sequence>
<protein>
    <submittedName>
        <fullName evidence="1">8013_t:CDS:1</fullName>
    </submittedName>
</protein>
<name>A0ACA9P625_9GLOM</name>
<keyword evidence="2" id="KW-1185">Reference proteome</keyword>
<evidence type="ECO:0000313" key="1">
    <source>
        <dbReference type="EMBL" id="CAG8686808.1"/>
    </source>
</evidence>
<feature type="non-terminal residue" evidence="1">
    <location>
        <position position="1"/>
    </location>
</feature>
<organism evidence="1 2">
    <name type="scientific">Scutellospora calospora</name>
    <dbReference type="NCBI Taxonomy" id="85575"/>
    <lineage>
        <taxon>Eukaryota</taxon>
        <taxon>Fungi</taxon>
        <taxon>Fungi incertae sedis</taxon>
        <taxon>Mucoromycota</taxon>
        <taxon>Glomeromycotina</taxon>
        <taxon>Glomeromycetes</taxon>
        <taxon>Diversisporales</taxon>
        <taxon>Gigasporaceae</taxon>
        <taxon>Scutellospora</taxon>
    </lineage>
</organism>
<dbReference type="Proteomes" id="UP000789860">
    <property type="component" value="Unassembled WGS sequence"/>
</dbReference>
<evidence type="ECO:0000313" key="2">
    <source>
        <dbReference type="Proteomes" id="UP000789860"/>
    </source>
</evidence>
<gene>
    <name evidence="1" type="ORF">SCALOS_LOCUS9961</name>
</gene>
<reference evidence="1" key="1">
    <citation type="submission" date="2021-06" db="EMBL/GenBank/DDBJ databases">
        <authorList>
            <person name="Kallberg Y."/>
            <person name="Tangrot J."/>
            <person name="Rosling A."/>
        </authorList>
    </citation>
    <scope>NUCLEOTIDE SEQUENCE</scope>
    <source>
        <strain evidence="1">AU212A</strain>
    </source>
</reference>
<proteinExistence type="predicted"/>
<feature type="non-terminal residue" evidence="1">
    <location>
        <position position="90"/>
    </location>
</feature>